<dbReference type="Proteomes" id="UP001515480">
    <property type="component" value="Unassembled WGS sequence"/>
</dbReference>
<dbReference type="InterPro" id="IPR035979">
    <property type="entry name" value="RBD_domain_sf"/>
</dbReference>
<dbReference type="PANTHER" id="PTHR48032:SF6">
    <property type="entry name" value="RNA-BINDING (RRM_RBD_RNP MOTIFS) FAMILY PROTEIN"/>
    <property type="match status" value="1"/>
</dbReference>
<comment type="caution">
    <text evidence="6">The sequence shown here is derived from an EMBL/GenBank/DDBJ whole genome shotgun (WGS) entry which is preliminary data.</text>
</comment>
<dbReference type="InterPro" id="IPR012677">
    <property type="entry name" value="Nucleotide-bd_a/b_plait_sf"/>
</dbReference>
<feature type="region of interest" description="Disordered" evidence="4">
    <location>
        <begin position="1"/>
        <end position="33"/>
    </location>
</feature>
<dbReference type="SMART" id="SM00360">
    <property type="entry name" value="RRM"/>
    <property type="match status" value="2"/>
</dbReference>
<evidence type="ECO:0000313" key="7">
    <source>
        <dbReference type="Proteomes" id="UP001515480"/>
    </source>
</evidence>
<dbReference type="Pfam" id="PF00076">
    <property type="entry name" value="RRM_1"/>
    <property type="match status" value="2"/>
</dbReference>
<sequence>MPNDDTSVETEMKALTIDETPQEQKGSQPKPQGVKFFIGDIAPHTTEESLREHFKQFGSVERVVVKHPTDENHRSFAFVTIEGDTEKVTSTPHVIDGHAVSTPEIARNHGGKPAGRARGAKAATASALRKIFVGGLTHQTDEATLRAHFEQFGKLTDVVVMHEAGGSKPRGFGFVTFADSAAVDRVLASRFHPVDGRGVEVKLAIPREMMHREPEAKPYPPDSYYPYAEYGAYVPPAAMAYGYTPMSAPPLKAGPPAQGIRVLHGTAPSYAPKGEYAPPPRGSSPLPHAAPMAAPYHPHALPHHLPMHAMPYGGVAPVYAMGYGHAPPMYTMG</sequence>
<keyword evidence="7" id="KW-1185">Reference proteome</keyword>
<dbReference type="AlphaFoldDB" id="A0AB34IUI0"/>
<evidence type="ECO:0000256" key="2">
    <source>
        <dbReference type="ARBA" id="ARBA00022884"/>
    </source>
</evidence>
<keyword evidence="1" id="KW-0677">Repeat</keyword>
<evidence type="ECO:0000256" key="1">
    <source>
        <dbReference type="ARBA" id="ARBA00022737"/>
    </source>
</evidence>
<feature type="domain" description="RRM" evidence="5">
    <location>
        <begin position="129"/>
        <end position="206"/>
    </location>
</feature>
<dbReference type="GO" id="GO:0006417">
    <property type="term" value="P:regulation of translation"/>
    <property type="evidence" value="ECO:0007669"/>
    <property type="project" value="TreeGrafter"/>
</dbReference>
<dbReference type="GO" id="GO:0003729">
    <property type="term" value="F:mRNA binding"/>
    <property type="evidence" value="ECO:0007669"/>
    <property type="project" value="TreeGrafter"/>
</dbReference>
<dbReference type="InterPro" id="IPR000504">
    <property type="entry name" value="RRM_dom"/>
</dbReference>
<gene>
    <name evidence="6" type="ORF">AB1Y20_008823</name>
</gene>
<dbReference type="PANTHER" id="PTHR48032">
    <property type="entry name" value="RNA-BINDING PROTEIN MUSASHI HOMOLOG RBP6"/>
    <property type="match status" value="1"/>
</dbReference>
<evidence type="ECO:0000259" key="5">
    <source>
        <dbReference type="PROSITE" id="PS50102"/>
    </source>
</evidence>
<dbReference type="EMBL" id="JBGBPQ010000019">
    <property type="protein sequence ID" value="KAL1505063.1"/>
    <property type="molecule type" value="Genomic_DNA"/>
</dbReference>
<keyword evidence="2 3" id="KW-0694">RNA-binding</keyword>
<dbReference type="Gene3D" id="3.30.70.330">
    <property type="match status" value="2"/>
</dbReference>
<evidence type="ECO:0000256" key="3">
    <source>
        <dbReference type="PROSITE-ProRule" id="PRU00176"/>
    </source>
</evidence>
<accession>A0AB34IUI0</accession>
<name>A0AB34IUI0_PRYPA</name>
<dbReference type="FunFam" id="3.30.70.330:FF:000040">
    <property type="entry name" value="Heterogeneous nuclear ribonucleoprotein A2/B1"/>
    <property type="match status" value="1"/>
</dbReference>
<proteinExistence type="predicted"/>
<organism evidence="6 7">
    <name type="scientific">Prymnesium parvum</name>
    <name type="common">Toxic golden alga</name>
    <dbReference type="NCBI Taxonomy" id="97485"/>
    <lineage>
        <taxon>Eukaryota</taxon>
        <taxon>Haptista</taxon>
        <taxon>Haptophyta</taxon>
        <taxon>Prymnesiophyceae</taxon>
        <taxon>Prymnesiales</taxon>
        <taxon>Prymnesiaceae</taxon>
        <taxon>Prymnesium</taxon>
    </lineage>
</organism>
<reference evidence="6 7" key="1">
    <citation type="journal article" date="2024" name="Science">
        <title>Giant polyketide synthase enzymes in the biosynthesis of giant marine polyether toxins.</title>
        <authorList>
            <person name="Fallon T.R."/>
            <person name="Shende V.V."/>
            <person name="Wierzbicki I.H."/>
            <person name="Pendleton A.L."/>
            <person name="Watervoot N.F."/>
            <person name="Auber R.P."/>
            <person name="Gonzalez D.J."/>
            <person name="Wisecaver J.H."/>
            <person name="Moore B.S."/>
        </authorList>
    </citation>
    <scope>NUCLEOTIDE SEQUENCE [LARGE SCALE GENOMIC DNA]</scope>
    <source>
        <strain evidence="6 7">12B1</strain>
    </source>
</reference>
<dbReference type="PROSITE" id="PS50102">
    <property type="entry name" value="RRM"/>
    <property type="match status" value="2"/>
</dbReference>
<feature type="domain" description="RRM" evidence="5">
    <location>
        <begin position="34"/>
        <end position="125"/>
    </location>
</feature>
<protein>
    <recommendedName>
        <fullName evidence="5">RRM domain-containing protein</fullName>
    </recommendedName>
</protein>
<evidence type="ECO:0000256" key="4">
    <source>
        <dbReference type="SAM" id="MobiDB-lite"/>
    </source>
</evidence>
<dbReference type="SUPFAM" id="SSF54928">
    <property type="entry name" value="RNA-binding domain, RBD"/>
    <property type="match status" value="2"/>
</dbReference>
<evidence type="ECO:0000313" key="6">
    <source>
        <dbReference type="EMBL" id="KAL1505063.1"/>
    </source>
</evidence>